<evidence type="ECO:0000256" key="5">
    <source>
        <dbReference type="ARBA" id="ARBA00023002"/>
    </source>
</evidence>
<reference evidence="8 9" key="2">
    <citation type="journal article" date="2012" name="Nucleic Acids Res.">
        <title>Massive gene acquisitions in Mycobacterium indicus pranii provide a perspective on mycobacterial evolution.</title>
        <authorList>
            <person name="Saini V."/>
            <person name="Raghuvanshi S."/>
            <person name="Khurana J.P."/>
            <person name="Ahmed N."/>
            <person name="Hasnain S.E."/>
            <person name="Tyagi A.K."/>
            <person name="Tyagi A.K."/>
        </authorList>
    </citation>
    <scope>NUCLEOTIDE SEQUENCE [LARGE SCALE GENOMIC DNA]</scope>
    <source>
        <strain evidence="9">DSM 45239 / MTCC 9506</strain>
    </source>
</reference>
<evidence type="ECO:0000256" key="4">
    <source>
        <dbReference type="ARBA" id="ARBA00022964"/>
    </source>
</evidence>
<dbReference type="GO" id="GO:0046872">
    <property type="term" value="F:metal ion binding"/>
    <property type="evidence" value="ECO:0007669"/>
    <property type="project" value="UniProtKB-KW"/>
</dbReference>
<sequence>MKEGVMPPDHQATSTTIGLELTGVSASDLAKPQAAENTQRALDEHGVLIYREVNLDDDELLAFSRRLGTLVTQPTGEHRYPEIQTITLDPTKTNALLASYRQGNFHWHIDGATDEIPQKATLLTARAVDPAGGDTEFANTYAAYAALSDDDKTQIADLHVRHTFAHAQSLANPDATDEQRASWDRVPSRTHPLVWTRRNGRKSLLLGATAAEIIGWPPDKSRALLDRLLTWCTQPHFTLRHHWRVGDLVMWDNTGMLHRALPFEPTSIRLMHRTTLVGEEPVSTA</sequence>
<evidence type="ECO:0000256" key="2">
    <source>
        <dbReference type="ARBA" id="ARBA00005896"/>
    </source>
</evidence>
<dbReference type="InterPro" id="IPR042098">
    <property type="entry name" value="TauD-like_sf"/>
</dbReference>
<proteinExistence type="inferred from homology"/>
<protein>
    <submittedName>
        <fullName evidence="8">Taurine catabolism dioxygenase TauD, TfdA family protein</fullName>
    </submittedName>
</protein>
<dbReference type="KEGG" id="mid:MIP_02067"/>
<dbReference type="GO" id="GO:0051213">
    <property type="term" value="F:dioxygenase activity"/>
    <property type="evidence" value="ECO:0007669"/>
    <property type="project" value="UniProtKB-KW"/>
</dbReference>
<dbReference type="Proteomes" id="UP000007329">
    <property type="component" value="Chromosome"/>
</dbReference>
<dbReference type="Pfam" id="PF02668">
    <property type="entry name" value="TauD"/>
    <property type="match status" value="1"/>
</dbReference>
<feature type="domain" description="TauD/TfdA-like" evidence="7">
    <location>
        <begin position="17"/>
        <end position="275"/>
    </location>
</feature>
<dbReference type="Gene3D" id="3.60.130.10">
    <property type="entry name" value="Clavaminate synthase-like"/>
    <property type="match status" value="1"/>
</dbReference>
<dbReference type="EMBL" id="CP002275">
    <property type="protein sequence ID" value="AFS13420.1"/>
    <property type="molecule type" value="Genomic_DNA"/>
</dbReference>
<dbReference type="InterPro" id="IPR051178">
    <property type="entry name" value="TfdA_dioxygenase"/>
</dbReference>
<dbReference type="PANTHER" id="PTHR43779">
    <property type="entry name" value="DIOXYGENASE RV0097-RELATED"/>
    <property type="match status" value="1"/>
</dbReference>
<evidence type="ECO:0000256" key="3">
    <source>
        <dbReference type="ARBA" id="ARBA00022723"/>
    </source>
</evidence>
<evidence type="ECO:0000259" key="7">
    <source>
        <dbReference type="Pfam" id="PF02668"/>
    </source>
</evidence>
<organism evidence="8 9">
    <name type="scientific">Mycobacterium indicus pranii (strain DSM 45239 / MTCC 9506)</name>
    <dbReference type="NCBI Taxonomy" id="1232724"/>
    <lineage>
        <taxon>Bacteria</taxon>
        <taxon>Bacillati</taxon>
        <taxon>Actinomycetota</taxon>
        <taxon>Actinomycetes</taxon>
        <taxon>Mycobacteriales</taxon>
        <taxon>Mycobacteriaceae</taxon>
        <taxon>Mycobacterium</taxon>
        <taxon>Mycobacterium avium complex (MAC)</taxon>
    </lineage>
</organism>
<keyword evidence="4 8" id="KW-0223">Dioxygenase</keyword>
<dbReference type="HOGENOM" id="CLU_036005_2_1_11"/>
<gene>
    <name evidence="8" type="ORF">MIP_02067</name>
</gene>
<dbReference type="InterPro" id="IPR003819">
    <property type="entry name" value="TauD/TfdA-like"/>
</dbReference>
<keyword evidence="6" id="KW-0408">Iron</keyword>
<name>J9W8Z1_MYCIP</name>
<dbReference type="PATRIC" id="fig|1232724.3.peg.1446"/>
<evidence type="ECO:0000256" key="1">
    <source>
        <dbReference type="ARBA" id="ARBA00001954"/>
    </source>
</evidence>
<reference evidence="8 9" key="1">
    <citation type="journal article" date="2007" name="PLoS ONE">
        <title>Molecular analysis of a leprosy immunotherapeutic bacillus provides insights into Mycobacterium evolution.</title>
        <authorList>
            <person name="Ahmed N."/>
            <person name="Saini V."/>
            <person name="Raghuvanshi S."/>
            <person name="Khurana J.P."/>
            <person name="Tyagi A.K."/>
            <person name="Tyagi A.K."/>
            <person name="Hasnain S.E."/>
        </authorList>
    </citation>
    <scope>NUCLEOTIDE SEQUENCE [LARGE SCALE GENOMIC DNA]</scope>
    <source>
        <strain evidence="8">MTCC 9506</strain>
    </source>
</reference>
<dbReference type="AlphaFoldDB" id="J9W8Z1"/>
<keyword evidence="5" id="KW-0560">Oxidoreductase</keyword>
<dbReference type="SUPFAM" id="SSF51197">
    <property type="entry name" value="Clavaminate synthase-like"/>
    <property type="match status" value="1"/>
</dbReference>
<comment type="cofactor">
    <cofactor evidence="1">
        <name>Fe(2+)</name>
        <dbReference type="ChEBI" id="CHEBI:29033"/>
    </cofactor>
</comment>
<accession>J9W8Z1</accession>
<evidence type="ECO:0000313" key="9">
    <source>
        <dbReference type="Proteomes" id="UP000007329"/>
    </source>
</evidence>
<evidence type="ECO:0000313" key="8">
    <source>
        <dbReference type="EMBL" id="AFS13420.1"/>
    </source>
</evidence>
<dbReference type="PANTHER" id="PTHR43779:SF3">
    <property type="entry name" value="(3R)-3-[(CARBOXYMETHYL)AMINO]FATTY ACID OXYGENASE_DECARBOXYLASE"/>
    <property type="match status" value="1"/>
</dbReference>
<keyword evidence="3" id="KW-0479">Metal-binding</keyword>
<comment type="similarity">
    <text evidence="2">Belongs to the TfdA dioxygenase family.</text>
</comment>
<evidence type="ECO:0000256" key="6">
    <source>
        <dbReference type="ARBA" id="ARBA00023004"/>
    </source>
</evidence>